<comment type="caution">
    <text evidence="1">The sequence shown here is derived from an EMBL/GenBank/DDBJ whole genome shotgun (WGS) entry which is preliminary data.</text>
</comment>
<protein>
    <submittedName>
        <fullName evidence="1">Uncharacterized protein</fullName>
    </submittedName>
</protein>
<keyword evidence="2" id="KW-1185">Reference proteome</keyword>
<dbReference type="GeneID" id="81430681"/>
<dbReference type="RefSeq" id="XP_056539211.1">
    <property type="nucleotide sequence ID" value="XM_056691505.1"/>
</dbReference>
<gene>
    <name evidence="1" type="ORF">N7482_009381</name>
</gene>
<sequence length="78" mass="8774">MPLLMRAARIWRQWSSRPGALSGEPGRFGVLAHGRTIDCAGKFLLALLVCWREIRDQCPSEQNITWQRPPGSGSQQKV</sequence>
<evidence type="ECO:0000313" key="1">
    <source>
        <dbReference type="EMBL" id="KAJ5152903.1"/>
    </source>
</evidence>
<evidence type="ECO:0000313" key="2">
    <source>
        <dbReference type="Proteomes" id="UP001149163"/>
    </source>
</evidence>
<dbReference type="EMBL" id="JAPQKN010000007">
    <property type="protein sequence ID" value="KAJ5152903.1"/>
    <property type="molecule type" value="Genomic_DNA"/>
</dbReference>
<name>A0A9W9LFS3_9EURO</name>
<accession>A0A9W9LFS3</accession>
<dbReference type="AlphaFoldDB" id="A0A9W9LFS3"/>
<organism evidence="1 2">
    <name type="scientific">Penicillium canariense</name>
    <dbReference type="NCBI Taxonomy" id="189055"/>
    <lineage>
        <taxon>Eukaryota</taxon>
        <taxon>Fungi</taxon>
        <taxon>Dikarya</taxon>
        <taxon>Ascomycota</taxon>
        <taxon>Pezizomycotina</taxon>
        <taxon>Eurotiomycetes</taxon>
        <taxon>Eurotiomycetidae</taxon>
        <taxon>Eurotiales</taxon>
        <taxon>Aspergillaceae</taxon>
        <taxon>Penicillium</taxon>
    </lineage>
</organism>
<reference evidence="1" key="1">
    <citation type="submission" date="2022-11" db="EMBL/GenBank/DDBJ databases">
        <authorList>
            <person name="Petersen C."/>
        </authorList>
    </citation>
    <scope>NUCLEOTIDE SEQUENCE</scope>
    <source>
        <strain evidence="1">IBT 26290</strain>
    </source>
</reference>
<proteinExistence type="predicted"/>
<dbReference type="Proteomes" id="UP001149163">
    <property type="component" value="Unassembled WGS sequence"/>
</dbReference>
<reference evidence="1" key="2">
    <citation type="journal article" date="2023" name="IMA Fungus">
        <title>Comparative genomic study of the Penicillium genus elucidates a diverse pangenome and 15 lateral gene transfer events.</title>
        <authorList>
            <person name="Petersen C."/>
            <person name="Sorensen T."/>
            <person name="Nielsen M.R."/>
            <person name="Sondergaard T.E."/>
            <person name="Sorensen J.L."/>
            <person name="Fitzpatrick D.A."/>
            <person name="Frisvad J.C."/>
            <person name="Nielsen K.L."/>
        </authorList>
    </citation>
    <scope>NUCLEOTIDE SEQUENCE</scope>
    <source>
        <strain evidence="1">IBT 26290</strain>
    </source>
</reference>